<proteinExistence type="predicted"/>
<accession>A0AB38A0K7</accession>
<evidence type="ECO:0000256" key="1">
    <source>
        <dbReference type="SAM" id="MobiDB-lite"/>
    </source>
</evidence>
<evidence type="ECO:0000313" key="4">
    <source>
        <dbReference type="EMBL" id="SEA51462.1"/>
    </source>
</evidence>
<evidence type="ECO:0000313" key="5">
    <source>
        <dbReference type="Proteomes" id="UP000199042"/>
    </source>
</evidence>
<dbReference type="Pfam" id="PF23750">
    <property type="entry name" value="RsgI_M"/>
    <property type="match status" value="1"/>
</dbReference>
<organism evidence="4 5">
    <name type="scientific">Trichococcus collinsii</name>
    <dbReference type="NCBI Taxonomy" id="157076"/>
    <lineage>
        <taxon>Bacteria</taxon>
        <taxon>Bacillati</taxon>
        <taxon>Bacillota</taxon>
        <taxon>Bacilli</taxon>
        <taxon>Lactobacillales</taxon>
        <taxon>Carnobacteriaceae</taxon>
        <taxon>Trichococcus</taxon>
    </lineage>
</organism>
<reference evidence="4 5" key="1">
    <citation type="submission" date="2016-10" db="EMBL/GenBank/DDBJ databases">
        <authorList>
            <person name="Varghese N."/>
            <person name="Submissions S."/>
        </authorList>
    </citation>
    <scope>NUCLEOTIDE SEQUENCE [LARGE SCALE GENOMIC DNA]</scope>
    <source>
        <strain evidence="4 5">DSM 14526</strain>
    </source>
</reference>
<dbReference type="AlphaFoldDB" id="A0AB38A0K7"/>
<evidence type="ECO:0000256" key="2">
    <source>
        <dbReference type="SAM" id="SignalP"/>
    </source>
</evidence>
<feature type="compositionally biased region" description="Polar residues" evidence="1">
    <location>
        <begin position="241"/>
        <end position="253"/>
    </location>
</feature>
<keyword evidence="5" id="KW-1185">Reference proteome</keyword>
<keyword evidence="2" id="KW-0732">Signal</keyword>
<comment type="caution">
    <text evidence="4">The sequence shown here is derived from an EMBL/GenBank/DDBJ whole genome shotgun (WGS) entry which is preliminary data.</text>
</comment>
<feature type="signal peptide" evidence="2">
    <location>
        <begin position="1"/>
        <end position="36"/>
    </location>
</feature>
<feature type="compositionally biased region" description="Basic and acidic residues" evidence="1">
    <location>
        <begin position="254"/>
        <end position="283"/>
    </location>
</feature>
<feature type="compositionally biased region" description="Basic and acidic residues" evidence="1">
    <location>
        <begin position="290"/>
        <end position="301"/>
    </location>
</feature>
<sequence>MKIMENLSMSPKIIKTALALSAIGILAATGRFVALADQVDTTISIDVNPSIEITVNKADEVIEVTALNEDAEIIIGDMDLNDVEVEVAMNAIIGSMVQNGYIDEMKNAVLITVANENESKQQELESLITTEITDTLAENDIAPIVFTQAVDSKGASDTNVKAFAKKYGISVNKAAFIQKILRESEGLSEKELVAMNVEALSEIIHSKNVDLHESVGYSDEALIKMAEKVMKKSENATEIQTEATVKASESQVKATEKQAEAEMKSAERQAEVAVKSEENRVKATENQAVVEEKAAEQSAEVDVKAYEVQIQAAVKQGEAEVKAAEQQGQASEKQAEANAKVAGKQSEATAEANEAQSQATDNQAQANVNGNGNAPGQKGGAAANK</sequence>
<name>A0AB38A0K7_9LACT</name>
<dbReference type="Proteomes" id="UP000199042">
    <property type="component" value="Unassembled WGS sequence"/>
</dbReference>
<feature type="region of interest" description="Disordered" evidence="1">
    <location>
        <begin position="241"/>
        <end position="301"/>
    </location>
</feature>
<evidence type="ECO:0000259" key="3">
    <source>
        <dbReference type="Pfam" id="PF23750"/>
    </source>
</evidence>
<feature type="domain" description="Anti-sigma factor RsgI-like middle" evidence="3">
    <location>
        <begin position="41"/>
        <end position="179"/>
    </location>
</feature>
<feature type="compositionally biased region" description="Low complexity" evidence="1">
    <location>
        <begin position="362"/>
        <end position="376"/>
    </location>
</feature>
<dbReference type="InterPro" id="IPR055431">
    <property type="entry name" value="RsgI_M"/>
</dbReference>
<feature type="region of interest" description="Disordered" evidence="1">
    <location>
        <begin position="320"/>
        <end position="385"/>
    </location>
</feature>
<feature type="chain" id="PRO_5044347349" description="Anti-sigma factor RsgI-like middle domain-containing protein" evidence="2">
    <location>
        <begin position="37"/>
        <end position="385"/>
    </location>
</feature>
<dbReference type="RefSeq" id="WP_143033120.1">
    <property type="nucleotide sequence ID" value="NZ_FJNA01000001.1"/>
</dbReference>
<protein>
    <recommendedName>
        <fullName evidence="3">Anti-sigma factor RsgI-like middle domain-containing protein</fullName>
    </recommendedName>
</protein>
<dbReference type="EMBL" id="FNQH01000003">
    <property type="protein sequence ID" value="SEA51462.1"/>
    <property type="molecule type" value="Genomic_DNA"/>
</dbReference>
<gene>
    <name evidence="4" type="ORF">SAMN04488525_103303</name>
</gene>